<gene>
    <name evidence="4" type="ORF">SAMN04487824_10417</name>
</gene>
<keyword evidence="5" id="KW-1185">Reference proteome</keyword>
<dbReference type="PRINTS" id="PR00037">
    <property type="entry name" value="HTHLACR"/>
</dbReference>
<dbReference type="InterPro" id="IPR036390">
    <property type="entry name" value="WH_DNA-bd_sf"/>
</dbReference>
<dbReference type="Pfam" id="PF08220">
    <property type="entry name" value="HTH_DeoR"/>
    <property type="match status" value="1"/>
</dbReference>
<dbReference type="SMART" id="SM01134">
    <property type="entry name" value="DeoRC"/>
    <property type="match status" value="1"/>
</dbReference>
<reference evidence="5" key="1">
    <citation type="submission" date="2016-10" db="EMBL/GenBank/DDBJ databases">
        <authorList>
            <person name="Varghese N."/>
            <person name="Submissions S."/>
        </authorList>
    </citation>
    <scope>NUCLEOTIDE SEQUENCE [LARGE SCALE GENOMIC DNA]</scope>
    <source>
        <strain evidence="5">DSM 22619</strain>
    </source>
</reference>
<dbReference type="InterPro" id="IPR014036">
    <property type="entry name" value="DeoR-like_C"/>
</dbReference>
<dbReference type="Gene3D" id="1.10.10.10">
    <property type="entry name" value="Winged helix-like DNA-binding domain superfamily/Winged helix DNA-binding domain"/>
    <property type="match status" value="1"/>
</dbReference>
<keyword evidence="2" id="KW-0804">Transcription</keyword>
<keyword evidence="1" id="KW-0805">Transcription regulation</keyword>
<evidence type="ECO:0000313" key="5">
    <source>
        <dbReference type="Proteomes" id="UP000198528"/>
    </source>
</evidence>
<protein>
    <submittedName>
        <fullName evidence="4">Transcriptional regulator, DeoR family</fullName>
    </submittedName>
</protein>
<organism evidence="4 5">
    <name type="scientific">Parafannyhessea umbonata</name>
    <dbReference type="NCBI Taxonomy" id="604330"/>
    <lineage>
        <taxon>Bacteria</taxon>
        <taxon>Bacillati</taxon>
        <taxon>Actinomycetota</taxon>
        <taxon>Coriobacteriia</taxon>
        <taxon>Coriobacteriales</taxon>
        <taxon>Atopobiaceae</taxon>
        <taxon>Parafannyhessea</taxon>
    </lineage>
</organism>
<evidence type="ECO:0000256" key="1">
    <source>
        <dbReference type="ARBA" id="ARBA00023015"/>
    </source>
</evidence>
<sequence>MFARERQDAIVALVSQHGRVTVSELAENFHVTPDCIRKDLRRLDGEGMLRRVYGGATSIATSPEHDLRGRLSVRLEQKRAIALKAYEQIVDGETIFIDISTTTLALARLLAQSHRHCVVVSNGIDALQALCTNEGLTVIGTGGNVNREFNGFLGAATLAMLEPISFDKAFFGALGIDLAQGSVSTFDMDDRLVKQTVMRNSAHRFLLADSSKFGVRGTHRYAGPSDFDAVFMEREDPKLRGLAKAKGARLA</sequence>
<dbReference type="InterPro" id="IPR050313">
    <property type="entry name" value="Carb_Metab_HTH_regulators"/>
</dbReference>
<dbReference type="RefSeq" id="WP_090845379.1">
    <property type="nucleotide sequence ID" value="NZ_FMZL01000004.1"/>
</dbReference>
<dbReference type="Gene3D" id="3.40.50.1360">
    <property type="match status" value="1"/>
</dbReference>
<dbReference type="SUPFAM" id="SSF46785">
    <property type="entry name" value="Winged helix' DNA-binding domain"/>
    <property type="match status" value="1"/>
</dbReference>
<dbReference type="SUPFAM" id="SSF100950">
    <property type="entry name" value="NagB/RpiA/CoA transferase-like"/>
    <property type="match status" value="1"/>
</dbReference>
<dbReference type="PROSITE" id="PS51000">
    <property type="entry name" value="HTH_DEOR_2"/>
    <property type="match status" value="1"/>
</dbReference>
<accession>A0A1G6J6U7</accession>
<dbReference type="PANTHER" id="PTHR30363:SF44">
    <property type="entry name" value="AGA OPERON TRANSCRIPTIONAL REPRESSOR-RELATED"/>
    <property type="match status" value="1"/>
</dbReference>
<feature type="domain" description="HTH deoR-type" evidence="3">
    <location>
        <begin position="3"/>
        <end position="58"/>
    </location>
</feature>
<dbReference type="GO" id="GO:0003700">
    <property type="term" value="F:DNA-binding transcription factor activity"/>
    <property type="evidence" value="ECO:0007669"/>
    <property type="project" value="InterPro"/>
</dbReference>
<dbReference type="SMART" id="SM00420">
    <property type="entry name" value="HTH_DEOR"/>
    <property type="match status" value="1"/>
</dbReference>
<proteinExistence type="predicted"/>
<dbReference type="AlphaFoldDB" id="A0A1G6J6U7"/>
<evidence type="ECO:0000259" key="3">
    <source>
        <dbReference type="PROSITE" id="PS51000"/>
    </source>
</evidence>
<evidence type="ECO:0000313" key="4">
    <source>
        <dbReference type="EMBL" id="SDC14592.1"/>
    </source>
</evidence>
<dbReference type="Proteomes" id="UP000198528">
    <property type="component" value="Unassembled WGS sequence"/>
</dbReference>
<dbReference type="InterPro" id="IPR037171">
    <property type="entry name" value="NagB/RpiA_transferase-like"/>
</dbReference>
<dbReference type="EMBL" id="FMZL01000004">
    <property type="protein sequence ID" value="SDC14592.1"/>
    <property type="molecule type" value="Genomic_DNA"/>
</dbReference>
<dbReference type="Pfam" id="PF00455">
    <property type="entry name" value="DeoRC"/>
    <property type="match status" value="1"/>
</dbReference>
<evidence type="ECO:0000256" key="2">
    <source>
        <dbReference type="ARBA" id="ARBA00023163"/>
    </source>
</evidence>
<dbReference type="STRING" id="604330.SAMN04489857_1836"/>
<name>A0A1G6J6U7_9ACTN</name>
<dbReference type="InterPro" id="IPR036388">
    <property type="entry name" value="WH-like_DNA-bd_sf"/>
</dbReference>
<dbReference type="InterPro" id="IPR001034">
    <property type="entry name" value="DeoR_HTH"/>
</dbReference>
<dbReference type="PANTHER" id="PTHR30363">
    <property type="entry name" value="HTH-TYPE TRANSCRIPTIONAL REGULATOR SRLR-RELATED"/>
    <property type="match status" value="1"/>
</dbReference>